<proteinExistence type="predicted"/>
<evidence type="ECO:0000256" key="2">
    <source>
        <dbReference type="ARBA" id="ARBA00023125"/>
    </source>
</evidence>
<dbReference type="InterPro" id="IPR009057">
    <property type="entry name" value="Homeodomain-like_sf"/>
</dbReference>
<dbReference type="AlphaFoldDB" id="A0AAW8D239"/>
<dbReference type="Gene3D" id="1.10.10.60">
    <property type="entry name" value="Homeodomain-like"/>
    <property type="match status" value="1"/>
</dbReference>
<dbReference type="InterPro" id="IPR032687">
    <property type="entry name" value="AraC-type_N"/>
</dbReference>
<dbReference type="RefSeq" id="WP_307685605.1">
    <property type="nucleotide sequence ID" value="NZ_JAUSRD010000008.1"/>
</dbReference>
<evidence type="ECO:0000259" key="5">
    <source>
        <dbReference type="PROSITE" id="PS01124"/>
    </source>
</evidence>
<keyword evidence="2 6" id="KW-0238">DNA-binding</keyword>
<dbReference type="InterPro" id="IPR018060">
    <property type="entry name" value="HTH_AraC"/>
</dbReference>
<keyword evidence="3" id="KW-0804">Transcription</keyword>
<dbReference type="Pfam" id="PF12833">
    <property type="entry name" value="HTH_18"/>
    <property type="match status" value="1"/>
</dbReference>
<dbReference type="SUPFAM" id="SSF46689">
    <property type="entry name" value="Homeodomain-like"/>
    <property type="match status" value="1"/>
</dbReference>
<dbReference type="Pfam" id="PF12625">
    <property type="entry name" value="Arabinose_bd"/>
    <property type="match status" value="1"/>
</dbReference>
<comment type="caution">
    <text evidence="6">The sequence shown here is derived from an EMBL/GenBank/DDBJ whole genome shotgun (WGS) entry which is preliminary data.</text>
</comment>
<accession>A0AAW8D239</accession>
<evidence type="ECO:0000313" key="6">
    <source>
        <dbReference type="EMBL" id="MDP9894554.1"/>
    </source>
</evidence>
<dbReference type="GO" id="GO:0005829">
    <property type="term" value="C:cytosol"/>
    <property type="evidence" value="ECO:0007669"/>
    <property type="project" value="TreeGrafter"/>
</dbReference>
<organism evidence="6 7">
    <name type="scientific">Variovorax boronicumulans</name>
    <dbReference type="NCBI Taxonomy" id="436515"/>
    <lineage>
        <taxon>Bacteria</taxon>
        <taxon>Pseudomonadati</taxon>
        <taxon>Pseudomonadota</taxon>
        <taxon>Betaproteobacteria</taxon>
        <taxon>Burkholderiales</taxon>
        <taxon>Comamonadaceae</taxon>
        <taxon>Variovorax</taxon>
    </lineage>
</organism>
<dbReference type="PROSITE" id="PS01124">
    <property type="entry name" value="HTH_ARAC_FAMILY_2"/>
    <property type="match status" value="1"/>
</dbReference>
<dbReference type="SMART" id="SM00342">
    <property type="entry name" value="HTH_ARAC"/>
    <property type="match status" value="1"/>
</dbReference>
<evidence type="ECO:0000256" key="4">
    <source>
        <dbReference type="SAM" id="MobiDB-lite"/>
    </source>
</evidence>
<protein>
    <submittedName>
        <fullName evidence="6">AraC-like DNA-binding protein</fullName>
    </submittedName>
</protein>
<dbReference type="GO" id="GO:0000976">
    <property type="term" value="F:transcription cis-regulatory region binding"/>
    <property type="evidence" value="ECO:0007669"/>
    <property type="project" value="TreeGrafter"/>
</dbReference>
<dbReference type="Proteomes" id="UP001242045">
    <property type="component" value="Unassembled WGS sequence"/>
</dbReference>
<name>A0AAW8D239_9BURK</name>
<feature type="region of interest" description="Disordered" evidence="4">
    <location>
        <begin position="334"/>
        <end position="354"/>
    </location>
</feature>
<reference evidence="6" key="1">
    <citation type="submission" date="2023-07" db="EMBL/GenBank/DDBJ databases">
        <title>Sorghum-associated microbial communities from plants grown in Nebraska, USA.</title>
        <authorList>
            <person name="Schachtman D."/>
        </authorList>
    </citation>
    <scope>NUCLEOTIDE SEQUENCE</scope>
    <source>
        <strain evidence="6">DS3754</strain>
    </source>
</reference>
<keyword evidence="1" id="KW-0805">Transcription regulation</keyword>
<dbReference type="PANTHER" id="PTHR47894:SF1">
    <property type="entry name" value="HTH-TYPE TRANSCRIPTIONAL REGULATOR VQSM"/>
    <property type="match status" value="1"/>
</dbReference>
<gene>
    <name evidence="6" type="ORF">J2W31_003678</name>
</gene>
<dbReference type="PANTHER" id="PTHR47894">
    <property type="entry name" value="HTH-TYPE TRANSCRIPTIONAL REGULATOR GADX"/>
    <property type="match status" value="1"/>
</dbReference>
<dbReference type="GO" id="GO:0003700">
    <property type="term" value="F:DNA-binding transcription factor activity"/>
    <property type="evidence" value="ECO:0007669"/>
    <property type="project" value="InterPro"/>
</dbReference>
<feature type="compositionally biased region" description="Low complexity" evidence="4">
    <location>
        <begin position="334"/>
        <end position="348"/>
    </location>
</feature>
<evidence type="ECO:0000256" key="1">
    <source>
        <dbReference type="ARBA" id="ARBA00023015"/>
    </source>
</evidence>
<sequence length="354" mass="38381">MLQPPVTIPIAFVLGMLSGIRARGADAPVDIGTALEDAGIAPSLLEETASRVTAEQYVDLFALLMKRLDDEALCFLTRRLRCGSFALMLRSTLGAPTFEVALRRVAHTFSLLQDDLSLVLLHEGPLAGFGLRLNNLQAPHQNFLHELMLRVYWRLFAWLHGGRLVARRFDFGFELPPYADGYAKVFPGPLQFGQPLTAMWFDASALATPMHRDAHAMQVFLSASPANVILPRLAEQAVSAKVRAVLQQNRPAWADLATTANSLHMSVSTLQRHLATEGTSFQSLKDQLRRDVAIVRLNTSSVPLAALAEELGFADSAAFQRAFKTWTGGAPGSYRSAAARAAPRAGNGPPAGSG</sequence>
<evidence type="ECO:0000256" key="3">
    <source>
        <dbReference type="ARBA" id="ARBA00023163"/>
    </source>
</evidence>
<feature type="domain" description="HTH araC/xylS-type" evidence="5">
    <location>
        <begin position="240"/>
        <end position="337"/>
    </location>
</feature>
<evidence type="ECO:0000313" key="7">
    <source>
        <dbReference type="Proteomes" id="UP001242045"/>
    </source>
</evidence>
<dbReference type="EMBL" id="JAUSRD010000008">
    <property type="protein sequence ID" value="MDP9894554.1"/>
    <property type="molecule type" value="Genomic_DNA"/>
</dbReference>